<dbReference type="AlphaFoldDB" id="A0A3D8J2R1"/>
<gene>
    <name evidence="1" type="ORF">CQA58_01835</name>
</gene>
<organism evidence="1 2">
    <name type="scientific">Helicobacter brantae</name>
    <dbReference type="NCBI Taxonomy" id="375927"/>
    <lineage>
        <taxon>Bacteria</taxon>
        <taxon>Pseudomonadati</taxon>
        <taxon>Campylobacterota</taxon>
        <taxon>Epsilonproteobacteria</taxon>
        <taxon>Campylobacterales</taxon>
        <taxon>Helicobacteraceae</taxon>
        <taxon>Helicobacter</taxon>
    </lineage>
</organism>
<dbReference type="Proteomes" id="UP000257045">
    <property type="component" value="Unassembled WGS sequence"/>
</dbReference>
<proteinExistence type="predicted"/>
<dbReference type="OrthoDB" id="71604at2"/>
<name>A0A3D8J2R1_9HELI</name>
<comment type="caution">
    <text evidence="1">The sequence shown here is derived from an EMBL/GenBank/DDBJ whole genome shotgun (WGS) entry which is preliminary data.</text>
</comment>
<evidence type="ECO:0000313" key="1">
    <source>
        <dbReference type="EMBL" id="RDU71807.1"/>
    </source>
</evidence>
<evidence type="ECO:0000313" key="2">
    <source>
        <dbReference type="Proteomes" id="UP000257045"/>
    </source>
</evidence>
<sequence>MSLSEENIFSCDKCGACCCHISTILELQEYDLGNGVCKFFDISTKECKIYNTRPLVCRVDEMFEEKYKSLMSKKDFYKKNLEICEMLKKGEI</sequence>
<reference evidence="1 2" key="1">
    <citation type="submission" date="2018-04" db="EMBL/GenBank/DDBJ databases">
        <title>Novel Campyloabacter and Helicobacter Species and Strains.</title>
        <authorList>
            <person name="Mannion A.J."/>
            <person name="Shen Z."/>
            <person name="Fox J.G."/>
        </authorList>
    </citation>
    <scope>NUCLEOTIDE SEQUENCE [LARGE SCALE GENOMIC DNA]</scope>
    <source>
        <strain evidence="1 2">MIT 04-9366</strain>
    </source>
</reference>
<dbReference type="Pfam" id="PF03692">
    <property type="entry name" value="CxxCxxCC"/>
    <property type="match status" value="1"/>
</dbReference>
<accession>A0A3D8J2R1</accession>
<keyword evidence="2" id="KW-1185">Reference proteome</keyword>
<dbReference type="EMBL" id="NXLV01000002">
    <property type="protein sequence ID" value="RDU71807.1"/>
    <property type="molecule type" value="Genomic_DNA"/>
</dbReference>
<dbReference type="InterPro" id="IPR005358">
    <property type="entry name" value="Puta_zinc/iron-chelating_dom"/>
</dbReference>
<protein>
    <submittedName>
        <fullName evidence="1">YkgJ family cysteine cluster protein</fullName>
    </submittedName>
</protein>